<keyword evidence="1" id="KW-0812">Transmembrane</keyword>
<evidence type="ECO:0000256" key="1">
    <source>
        <dbReference type="SAM" id="Phobius"/>
    </source>
</evidence>
<evidence type="ECO:0000313" key="2">
    <source>
        <dbReference type="EMBL" id="EXB02203.1"/>
    </source>
</evidence>
<proteinExistence type="predicted"/>
<dbReference type="Proteomes" id="UP000020595">
    <property type="component" value="Unassembled WGS sequence"/>
</dbReference>
<keyword evidence="1" id="KW-1133">Transmembrane helix</keyword>
<name>A0A009IEB0_ACIB9</name>
<comment type="caution">
    <text evidence="2">The sequence shown here is derived from an EMBL/GenBank/DDBJ whole genome shotgun (WGS) entry which is preliminary data.</text>
</comment>
<feature type="transmembrane region" description="Helical" evidence="1">
    <location>
        <begin position="6"/>
        <end position="27"/>
    </location>
</feature>
<protein>
    <submittedName>
        <fullName evidence="2">Putative membrane protein</fullName>
    </submittedName>
</protein>
<organism evidence="2 3">
    <name type="scientific">Acinetobacter baumannii (strain 1295743)</name>
    <dbReference type="NCBI Taxonomy" id="1310613"/>
    <lineage>
        <taxon>Bacteria</taxon>
        <taxon>Pseudomonadati</taxon>
        <taxon>Pseudomonadota</taxon>
        <taxon>Gammaproteobacteria</taxon>
        <taxon>Moraxellales</taxon>
        <taxon>Moraxellaceae</taxon>
        <taxon>Acinetobacter</taxon>
        <taxon>Acinetobacter calcoaceticus/baumannii complex</taxon>
    </lineage>
</organism>
<keyword evidence="1" id="KW-0472">Membrane</keyword>
<reference evidence="2 3" key="1">
    <citation type="submission" date="2014-02" db="EMBL/GenBank/DDBJ databases">
        <title>Comparative genomics and transcriptomics to identify genetic mechanisms underlying the emergence of carbapenem resistant Acinetobacter baumannii (CRAb).</title>
        <authorList>
            <person name="Harris A.D."/>
            <person name="Johnson K.J."/>
            <person name="George J."/>
            <person name="Shefchek K."/>
            <person name="Daugherty S.C."/>
            <person name="Parankush S."/>
            <person name="Sadzewicz L."/>
            <person name="Tallon L."/>
            <person name="Sengamalay N."/>
            <person name="Hazen T.H."/>
            <person name="Rasko D.A."/>
        </authorList>
    </citation>
    <scope>NUCLEOTIDE SEQUENCE [LARGE SCALE GENOMIC DNA]</scope>
    <source>
        <strain evidence="2 3">1295743</strain>
    </source>
</reference>
<sequence>MLNIVQPNICFIGSSNLSLALIGGLVLKGFQREKINLIE</sequence>
<evidence type="ECO:0000313" key="3">
    <source>
        <dbReference type="Proteomes" id="UP000020595"/>
    </source>
</evidence>
<dbReference type="EMBL" id="JEWH01000136">
    <property type="protein sequence ID" value="EXB02203.1"/>
    <property type="molecule type" value="Genomic_DNA"/>
</dbReference>
<dbReference type="AlphaFoldDB" id="A0A009IEB0"/>
<dbReference type="PATRIC" id="fig|1310613.3.peg.4095"/>
<gene>
    <name evidence="2" type="ORF">J512_4322</name>
</gene>
<accession>A0A009IEB0</accession>